<dbReference type="GO" id="GO:0005096">
    <property type="term" value="F:GTPase activator activity"/>
    <property type="evidence" value="ECO:0007669"/>
    <property type="project" value="TreeGrafter"/>
</dbReference>
<dbReference type="InterPro" id="IPR050302">
    <property type="entry name" value="Rab_GAP_TBC_domain"/>
</dbReference>
<evidence type="ECO:0000313" key="3">
    <source>
        <dbReference type="EMBL" id="GBG33171.1"/>
    </source>
</evidence>
<dbReference type="InParanoid" id="A0A2R5GXM7"/>
<dbReference type="InterPro" id="IPR035969">
    <property type="entry name" value="Rab-GAP_TBC_sf"/>
</dbReference>
<organism evidence="3 4">
    <name type="scientific">Hondaea fermentalgiana</name>
    <dbReference type="NCBI Taxonomy" id="2315210"/>
    <lineage>
        <taxon>Eukaryota</taxon>
        <taxon>Sar</taxon>
        <taxon>Stramenopiles</taxon>
        <taxon>Bigyra</taxon>
        <taxon>Labyrinthulomycetes</taxon>
        <taxon>Thraustochytrida</taxon>
        <taxon>Thraustochytriidae</taxon>
        <taxon>Hondaea</taxon>
    </lineage>
</organism>
<evidence type="ECO:0000313" key="4">
    <source>
        <dbReference type="Proteomes" id="UP000241890"/>
    </source>
</evidence>
<dbReference type="SUPFAM" id="SSF47923">
    <property type="entry name" value="Ypt/Rab-GAP domain of gyp1p"/>
    <property type="match status" value="2"/>
</dbReference>
<evidence type="ECO:0000256" key="1">
    <source>
        <dbReference type="SAM" id="MobiDB-lite"/>
    </source>
</evidence>
<dbReference type="PANTHER" id="PTHR47219">
    <property type="entry name" value="RAB GTPASE-ACTIVATING PROTEIN 1-LIKE"/>
    <property type="match status" value="1"/>
</dbReference>
<protein>
    <submittedName>
        <fullName evidence="3">TBC1 domain family member 10A</fullName>
    </submittedName>
</protein>
<proteinExistence type="predicted"/>
<sequence>MEPQGSTWARLIQQKCDESLAVSAVPLAFEDTDCESKDLDECSESTPWSIGPEANDELALDKEPAEGGSPLHLATNQGEEGTFLGETQSAASSLSPRSLSSKSSKAASQSLASFVIEQKEAASIDGWSTVQSSPKRIYSKFSFDASHEDDVNNLDDDDDVSTDTERSATPRNHGHPPLQEGEIERDVPRTYPTLSLFQNARVQRRLVNALGNIALDNPDMGYVQGMNYVMAQLLLHFPQPAHAAEDTFKALIDAPAYNLRGLYSPGLHMLRSMVDRLRQLVRKLRPGLFARLQALDLDSLHFTFNWFITLFSYTMPFEVLADVWGLFFEQSWAAIFRVSLVLLATVEVDLLRADFETATLILRAAPTFPRKDLINQARRVPLTPHDERDIRDLVFMDCV</sequence>
<dbReference type="PANTHER" id="PTHR47219:SF9">
    <property type="entry name" value="GTPASE ACTIVATING PROTEIN AND CENTROSOME-ASSOCIATED, ISOFORM B"/>
    <property type="match status" value="1"/>
</dbReference>
<gene>
    <name evidence="3" type="ORF">FCC1311_093952</name>
</gene>
<dbReference type="InterPro" id="IPR000195">
    <property type="entry name" value="Rab-GAP-TBC_dom"/>
</dbReference>
<feature type="region of interest" description="Disordered" evidence="1">
    <location>
        <begin position="36"/>
        <end position="101"/>
    </location>
</feature>
<name>A0A2R5GXM7_9STRA</name>
<comment type="caution">
    <text evidence="3">The sequence shown here is derived from an EMBL/GenBank/DDBJ whole genome shotgun (WGS) entry which is preliminary data.</text>
</comment>
<dbReference type="SMART" id="SM00164">
    <property type="entry name" value="TBC"/>
    <property type="match status" value="1"/>
</dbReference>
<feature type="compositionally biased region" description="Acidic residues" evidence="1">
    <location>
        <begin position="151"/>
        <end position="162"/>
    </location>
</feature>
<feature type="compositionally biased region" description="Low complexity" evidence="1">
    <location>
        <begin position="88"/>
        <end position="101"/>
    </location>
</feature>
<dbReference type="OrthoDB" id="159449at2759"/>
<feature type="domain" description="Rab-GAP TBC" evidence="2">
    <location>
        <begin position="165"/>
        <end position="331"/>
    </location>
</feature>
<dbReference type="AlphaFoldDB" id="A0A2R5GXM7"/>
<reference evidence="3 4" key="1">
    <citation type="submission" date="2017-12" db="EMBL/GenBank/DDBJ databases">
        <title>Sequencing, de novo assembly and annotation of complete genome of a new Thraustochytrid species, strain FCC1311.</title>
        <authorList>
            <person name="Sedici K."/>
            <person name="Godart F."/>
            <person name="Aiese Cigliano R."/>
            <person name="Sanseverino W."/>
            <person name="Barakat M."/>
            <person name="Ortet P."/>
            <person name="Marechal E."/>
            <person name="Cagnac O."/>
            <person name="Amato A."/>
        </authorList>
    </citation>
    <scope>NUCLEOTIDE SEQUENCE [LARGE SCALE GENOMIC DNA]</scope>
</reference>
<feature type="region of interest" description="Disordered" evidence="1">
    <location>
        <begin position="147"/>
        <end position="185"/>
    </location>
</feature>
<dbReference type="Gene3D" id="1.10.472.80">
    <property type="entry name" value="Ypt/Rab-GAP domain of gyp1p, domain 3"/>
    <property type="match status" value="1"/>
</dbReference>
<dbReference type="Pfam" id="PF00566">
    <property type="entry name" value="RabGAP-TBC"/>
    <property type="match status" value="1"/>
</dbReference>
<dbReference type="Gene3D" id="1.10.8.270">
    <property type="entry name" value="putative rabgap domain of human tbc1 domain family member 14 like domains"/>
    <property type="match status" value="1"/>
</dbReference>
<dbReference type="GO" id="GO:0031267">
    <property type="term" value="F:small GTPase binding"/>
    <property type="evidence" value="ECO:0007669"/>
    <property type="project" value="TreeGrafter"/>
</dbReference>
<dbReference type="EMBL" id="BEYU01000145">
    <property type="protein sequence ID" value="GBG33171.1"/>
    <property type="molecule type" value="Genomic_DNA"/>
</dbReference>
<accession>A0A2R5GXM7</accession>
<dbReference type="PROSITE" id="PS50086">
    <property type="entry name" value="TBC_RABGAP"/>
    <property type="match status" value="1"/>
</dbReference>
<keyword evidence="4" id="KW-1185">Reference proteome</keyword>
<evidence type="ECO:0000259" key="2">
    <source>
        <dbReference type="PROSITE" id="PS50086"/>
    </source>
</evidence>
<dbReference type="Proteomes" id="UP000241890">
    <property type="component" value="Unassembled WGS sequence"/>
</dbReference>